<protein>
    <submittedName>
        <fullName evidence="1">Uncharacterized protein</fullName>
    </submittedName>
</protein>
<comment type="caution">
    <text evidence="1">The sequence shown here is derived from an EMBL/GenBank/DDBJ whole genome shotgun (WGS) entry which is preliminary data.</text>
</comment>
<dbReference type="InterPro" id="IPR045444">
    <property type="entry name" value="DUF6503"/>
</dbReference>
<organism evidence="1">
    <name type="scientific">marine sediment metagenome</name>
    <dbReference type="NCBI Taxonomy" id="412755"/>
    <lineage>
        <taxon>unclassified sequences</taxon>
        <taxon>metagenomes</taxon>
        <taxon>ecological metagenomes</taxon>
    </lineage>
</organism>
<evidence type="ECO:0000313" key="1">
    <source>
        <dbReference type="EMBL" id="KKM99197.1"/>
    </source>
</evidence>
<dbReference type="EMBL" id="LAZR01005524">
    <property type="protein sequence ID" value="KKM99197.1"/>
    <property type="molecule type" value="Genomic_DNA"/>
</dbReference>
<dbReference type="Pfam" id="PF20113">
    <property type="entry name" value="DUF6503"/>
    <property type="match status" value="1"/>
</dbReference>
<sequence>MLIFTINSDFMRKKVFILLLTPLIMALSCGEKQSQIKDSNAETTKPQSELAIVPENWIENRVLKAKEKLQLSEAGKIVWDAMEAHGGLSNWFANGPISFHFDYKPLDGGEPRNTYQTIDTWRSRARHYSAVDSTQQFGWNGEEAWLKAKDSTIFNYNTRFWSLTPYFFMAQPFVLEGEGTNLELLSQVEFKDNLYHAIKVTFDAGTGDAPDDYYILYFNIRSRKLEVIRYVVSYPGYFEKGKHTPEKFMELSGEQTVDGITFPKKYKTYWLTEEDKPGEYITDITLSEIKFLPELESSYFEVPKDAKVLEGL</sequence>
<reference evidence="1" key="1">
    <citation type="journal article" date="2015" name="Nature">
        <title>Complex archaea that bridge the gap between prokaryotes and eukaryotes.</title>
        <authorList>
            <person name="Spang A."/>
            <person name="Saw J.H."/>
            <person name="Jorgensen S.L."/>
            <person name="Zaremba-Niedzwiedzka K."/>
            <person name="Martijn J."/>
            <person name="Lind A.E."/>
            <person name="van Eijk R."/>
            <person name="Schleper C."/>
            <person name="Guy L."/>
            <person name="Ettema T.J."/>
        </authorList>
    </citation>
    <scope>NUCLEOTIDE SEQUENCE</scope>
</reference>
<gene>
    <name evidence="1" type="ORF">LCGC14_1150290</name>
</gene>
<accession>A0A0F9Q194</accession>
<name>A0A0F9Q194_9ZZZZ</name>
<dbReference type="AlphaFoldDB" id="A0A0F9Q194"/>
<proteinExistence type="predicted"/>